<keyword evidence="3" id="KW-1185">Reference proteome</keyword>
<reference evidence="2" key="1">
    <citation type="journal article" date="2020" name="J Insects Food Feed">
        <title>The yellow mealworm (Tenebrio molitor) genome: a resource for the emerging insects as food and feed industry.</title>
        <authorList>
            <person name="Eriksson T."/>
            <person name="Andere A."/>
            <person name="Kelstrup H."/>
            <person name="Emery V."/>
            <person name="Picard C."/>
        </authorList>
    </citation>
    <scope>NUCLEOTIDE SEQUENCE</scope>
    <source>
        <strain evidence="2">Stoneville</strain>
        <tissue evidence="2">Whole head</tissue>
    </source>
</reference>
<comment type="caution">
    <text evidence="2">The sequence shown here is derived from an EMBL/GenBank/DDBJ whole genome shotgun (WGS) entry which is preliminary data.</text>
</comment>
<feature type="compositionally biased region" description="Polar residues" evidence="1">
    <location>
        <begin position="151"/>
        <end position="164"/>
    </location>
</feature>
<name>A0A8J6LAR9_TENMO</name>
<evidence type="ECO:0000256" key="1">
    <source>
        <dbReference type="SAM" id="MobiDB-lite"/>
    </source>
</evidence>
<proteinExistence type="predicted"/>
<feature type="compositionally biased region" description="Polar residues" evidence="1">
    <location>
        <begin position="200"/>
        <end position="209"/>
    </location>
</feature>
<dbReference type="EMBL" id="JABDTM020025313">
    <property type="protein sequence ID" value="KAH0813397.1"/>
    <property type="molecule type" value="Genomic_DNA"/>
</dbReference>
<evidence type="ECO:0000313" key="3">
    <source>
        <dbReference type="Proteomes" id="UP000719412"/>
    </source>
</evidence>
<dbReference type="AlphaFoldDB" id="A0A8J6LAR9"/>
<feature type="compositionally biased region" description="Low complexity" evidence="1">
    <location>
        <begin position="422"/>
        <end position="438"/>
    </location>
</feature>
<feature type="region of interest" description="Disordered" evidence="1">
    <location>
        <begin position="349"/>
        <end position="385"/>
    </location>
</feature>
<accession>A0A8J6LAR9</accession>
<dbReference type="PANTHER" id="PTHR47027">
    <property type="entry name" value="REVERSE TRANSCRIPTASE DOMAIN-CONTAINING PROTEIN"/>
    <property type="match status" value="1"/>
</dbReference>
<feature type="compositionally biased region" description="Low complexity" evidence="1">
    <location>
        <begin position="372"/>
        <end position="383"/>
    </location>
</feature>
<sequence length="438" mass="49048">MIISRRKTDHIKETNLGSYTFKKVENFKYLGVNVNEKNERSAEIKERIQAANKAYWKYQRYLTDHHISRATKIKIYKAAIRPVATYAAETMRLTNTDEENLGIFERKCRASMEARSSSRRRKQKVKVTFIDSPTSNKVPQTSEEMKPRTTAEASKTPTTRSRTLQRFGESKPTKTKRSPTSEESPSSSRASSPALSTTSNTPRTQTSQPAPDYKYTVKEMPANLATQKAFYNFLVTTLGLKSVRLRVNYNKTALLITNIPLAPNFLKTLQVAANSTSINYAPINRKTADLSSAPKKPTFSVVIRDAWRIISRKTNRATSFIRVLSTDNKTVDDMLINGVVLYGRTFEYETSHPPPPPPCNAPGASNSATVRPTAPTNPSAPNALKATRQTDALLLYLFKKIQVTDETPVLPVKIVDPPQPQSSNRPTPSRTHPRTTAP</sequence>
<feature type="compositionally biased region" description="Polar residues" evidence="1">
    <location>
        <begin position="131"/>
        <end position="142"/>
    </location>
</feature>
<feature type="region of interest" description="Disordered" evidence="1">
    <location>
        <begin position="412"/>
        <end position="438"/>
    </location>
</feature>
<reference evidence="2" key="2">
    <citation type="submission" date="2021-08" db="EMBL/GenBank/DDBJ databases">
        <authorList>
            <person name="Eriksson T."/>
        </authorList>
    </citation>
    <scope>NUCLEOTIDE SEQUENCE</scope>
    <source>
        <strain evidence="2">Stoneville</strain>
        <tissue evidence="2">Whole head</tissue>
    </source>
</reference>
<evidence type="ECO:0000313" key="2">
    <source>
        <dbReference type="EMBL" id="KAH0813397.1"/>
    </source>
</evidence>
<gene>
    <name evidence="2" type="ORF">GEV33_009393</name>
</gene>
<feature type="compositionally biased region" description="Low complexity" evidence="1">
    <location>
        <begin position="181"/>
        <end position="199"/>
    </location>
</feature>
<dbReference type="PANTHER" id="PTHR47027:SF29">
    <property type="entry name" value="C2H2-TYPE DOMAIN-CONTAINING PROTEIN"/>
    <property type="match status" value="1"/>
</dbReference>
<organism evidence="2 3">
    <name type="scientific">Tenebrio molitor</name>
    <name type="common">Yellow mealworm beetle</name>
    <dbReference type="NCBI Taxonomy" id="7067"/>
    <lineage>
        <taxon>Eukaryota</taxon>
        <taxon>Metazoa</taxon>
        <taxon>Ecdysozoa</taxon>
        <taxon>Arthropoda</taxon>
        <taxon>Hexapoda</taxon>
        <taxon>Insecta</taxon>
        <taxon>Pterygota</taxon>
        <taxon>Neoptera</taxon>
        <taxon>Endopterygota</taxon>
        <taxon>Coleoptera</taxon>
        <taxon>Polyphaga</taxon>
        <taxon>Cucujiformia</taxon>
        <taxon>Tenebrionidae</taxon>
        <taxon>Tenebrio</taxon>
    </lineage>
</organism>
<feature type="region of interest" description="Disordered" evidence="1">
    <location>
        <begin position="111"/>
        <end position="212"/>
    </location>
</feature>
<protein>
    <submittedName>
        <fullName evidence="2">Uncharacterized protein</fullName>
    </submittedName>
</protein>
<dbReference type="Proteomes" id="UP000719412">
    <property type="component" value="Unassembled WGS sequence"/>
</dbReference>